<evidence type="ECO:0000313" key="2">
    <source>
        <dbReference type="Proteomes" id="UP000232323"/>
    </source>
</evidence>
<reference evidence="1 2" key="1">
    <citation type="submission" date="2017-08" db="EMBL/GenBank/DDBJ databases">
        <title>Acidophilic green algal genome provides insights into adaptation to an acidic environment.</title>
        <authorList>
            <person name="Hirooka S."/>
            <person name="Hirose Y."/>
            <person name="Kanesaki Y."/>
            <person name="Higuchi S."/>
            <person name="Fujiwara T."/>
            <person name="Onuma R."/>
            <person name="Era A."/>
            <person name="Ohbayashi R."/>
            <person name="Uzuka A."/>
            <person name="Nozaki H."/>
            <person name="Yoshikawa H."/>
            <person name="Miyagishima S.Y."/>
        </authorList>
    </citation>
    <scope>NUCLEOTIDE SEQUENCE [LARGE SCALE GENOMIC DNA]</scope>
    <source>
        <strain evidence="1 2">NIES-2499</strain>
    </source>
</reference>
<keyword evidence="2" id="KW-1185">Reference proteome</keyword>
<name>A0A250X9T6_9CHLO</name>
<gene>
    <name evidence="1" type="ORF">CEUSTIGMA_g7274.t1</name>
</gene>
<dbReference type="Proteomes" id="UP000232323">
    <property type="component" value="Unassembled WGS sequence"/>
</dbReference>
<proteinExistence type="predicted"/>
<protein>
    <submittedName>
        <fullName evidence="1">Uncharacterized protein</fullName>
    </submittedName>
</protein>
<dbReference type="AlphaFoldDB" id="A0A250X9T6"/>
<accession>A0A250X9T6</accession>
<sequence length="99" mass="10778">MTSTQAYPSRDAQLEATVMAVIQNLMPESELAKVIGVQRRISQNLQNTGQKLSNQNAALESLIANLKVALKNNGELCYVRANLDEAFSILASLGMKAQE</sequence>
<organism evidence="1 2">
    <name type="scientific">Chlamydomonas eustigma</name>
    <dbReference type="NCBI Taxonomy" id="1157962"/>
    <lineage>
        <taxon>Eukaryota</taxon>
        <taxon>Viridiplantae</taxon>
        <taxon>Chlorophyta</taxon>
        <taxon>core chlorophytes</taxon>
        <taxon>Chlorophyceae</taxon>
        <taxon>CS clade</taxon>
        <taxon>Chlamydomonadales</taxon>
        <taxon>Chlamydomonadaceae</taxon>
        <taxon>Chlamydomonas</taxon>
    </lineage>
</organism>
<dbReference type="EMBL" id="BEGY01000046">
    <property type="protein sequence ID" value="GAX79834.1"/>
    <property type="molecule type" value="Genomic_DNA"/>
</dbReference>
<comment type="caution">
    <text evidence="1">The sequence shown here is derived from an EMBL/GenBank/DDBJ whole genome shotgun (WGS) entry which is preliminary data.</text>
</comment>
<evidence type="ECO:0000313" key="1">
    <source>
        <dbReference type="EMBL" id="GAX79834.1"/>
    </source>
</evidence>